<feature type="compositionally biased region" description="Low complexity" evidence="1">
    <location>
        <begin position="446"/>
        <end position="460"/>
    </location>
</feature>
<accession>A1TEI8</accession>
<feature type="domain" description="PE-PPE" evidence="2">
    <location>
        <begin position="83"/>
        <end position="323"/>
    </location>
</feature>
<gene>
    <name evidence="3" type="ordered locus">Mvan_4815</name>
</gene>
<organism evidence="3 4">
    <name type="scientific">Mycolicibacterium vanbaalenii (strain DSM 7251 / JCM 13017 / BCRC 16820 / KCTC 9966 / NRRL B-24157 / PYR-1)</name>
    <name type="common">Mycobacterium vanbaalenii</name>
    <dbReference type="NCBI Taxonomy" id="350058"/>
    <lineage>
        <taxon>Bacteria</taxon>
        <taxon>Bacillati</taxon>
        <taxon>Actinomycetota</taxon>
        <taxon>Actinomycetes</taxon>
        <taxon>Mycobacteriales</taxon>
        <taxon>Mycobacteriaceae</taxon>
        <taxon>Mycolicibacterium</taxon>
    </lineage>
</organism>
<dbReference type="KEGG" id="mva:Mvan_4815"/>
<evidence type="ECO:0000313" key="4">
    <source>
        <dbReference type="Proteomes" id="UP000009159"/>
    </source>
</evidence>
<dbReference type="Proteomes" id="UP000009159">
    <property type="component" value="Chromosome"/>
</dbReference>
<dbReference type="eggNOG" id="COG5651">
    <property type="taxonomic scope" value="Bacteria"/>
</dbReference>
<dbReference type="HOGENOM" id="CLU_030566_0_0_11"/>
<evidence type="ECO:0000256" key="1">
    <source>
        <dbReference type="SAM" id="MobiDB-lite"/>
    </source>
</evidence>
<dbReference type="AlphaFoldDB" id="A1TEI8"/>
<dbReference type="EMBL" id="CP000511">
    <property type="protein sequence ID" value="ABM15588.1"/>
    <property type="molecule type" value="Genomic_DNA"/>
</dbReference>
<dbReference type="Pfam" id="PF08237">
    <property type="entry name" value="PE-PPE"/>
    <property type="match status" value="1"/>
</dbReference>
<sequence>MRLIIRPLAALFLVLASVAALPLSWTLSGVVVALTSNTTALIMGGSFHPLAEPADAPPFVTAYLDNAVTGHLDPAFADASGPVTNAVAVYTPEQFFPIGQLTFARSVAEGLVNLHRCLGAETDCVFNDDPAIRPHAVAPRAGDAMMAFGYSQSAVIASLAKLDLIQRYQPGDPSVSFMLVANPMRPNGGILMRLHGWPTIPILEIPFPGASPTDSAVLPDGRHVYPTVDVARQYDGLGGDFPVRPLNLVATVNALLGYALLHGSAVDIPLAQARFQGRQGDTGYYLVETDLVPLLQPFAFFVPRPILKAIDAPLRVVIEDAYDRDVGPGVATRASWRPIKDIVGLAARLVASIPVAVDNLTEGLGLGRVLGTTEPGAFGVGGPDLPAEPEPAVPDESVEPAVPEQDPESVEYDGGRAAGEGSAGEGSAGAESVDRVEPDAAPVESDPAPVEADPAPVEADPAPEKSDPAPVEADPAPEKSDPGSDASADDGEAGAATTPTETDEADEPPDEDTAEAA</sequence>
<keyword evidence="4" id="KW-1185">Reference proteome</keyword>
<dbReference type="RefSeq" id="WP_011781962.1">
    <property type="nucleotide sequence ID" value="NC_008726.1"/>
</dbReference>
<reference evidence="3" key="1">
    <citation type="submission" date="2006-12" db="EMBL/GenBank/DDBJ databases">
        <title>Complete sequence of Mycobacterium vanbaalenii PYR-1.</title>
        <authorList>
            <consortium name="US DOE Joint Genome Institute"/>
            <person name="Copeland A."/>
            <person name="Lucas S."/>
            <person name="Lapidus A."/>
            <person name="Barry K."/>
            <person name="Detter J.C."/>
            <person name="Glavina del Rio T."/>
            <person name="Hammon N."/>
            <person name="Israni S."/>
            <person name="Dalin E."/>
            <person name="Tice H."/>
            <person name="Pitluck S."/>
            <person name="Singan V."/>
            <person name="Schmutz J."/>
            <person name="Larimer F."/>
            <person name="Land M."/>
            <person name="Hauser L."/>
            <person name="Kyrpides N."/>
            <person name="Anderson I.J."/>
            <person name="Miller C."/>
            <person name="Richardson P."/>
        </authorList>
    </citation>
    <scope>NUCLEOTIDE SEQUENCE [LARGE SCALE GENOMIC DNA]</scope>
    <source>
        <strain evidence="3">PYR-1</strain>
    </source>
</reference>
<feature type="compositionally biased region" description="Acidic residues" evidence="1">
    <location>
        <begin position="501"/>
        <end position="517"/>
    </location>
</feature>
<dbReference type="ESTHER" id="mycvp-a1tei8">
    <property type="family name" value="PE-PPE"/>
</dbReference>
<proteinExistence type="predicted"/>
<name>A1TEI8_MYCVP</name>
<dbReference type="InterPro" id="IPR013228">
    <property type="entry name" value="PE-PPE_C"/>
</dbReference>
<evidence type="ECO:0000259" key="2">
    <source>
        <dbReference type="Pfam" id="PF08237"/>
    </source>
</evidence>
<feature type="region of interest" description="Disordered" evidence="1">
    <location>
        <begin position="375"/>
        <end position="517"/>
    </location>
</feature>
<protein>
    <submittedName>
        <fullName evidence="3">PE-PPE, C-terminal domain protein</fullName>
    </submittedName>
</protein>
<evidence type="ECO:0000313" key="3">
    <source>
        <dbReference type="EMBL" id="ABM15588.1"/>
    </source>
</evidence>
<feature type="compositionally biased region" description="Gly residues" evidence="1">
    <location>
        <begin position="416"/>
        <end position="427"/>
    </location>
</feature>
<dbReference type="STRING" id="350058.Mvan_4815"/>